<evidence type="ECO:0008006" key="4">
    <source>
        <dbReference type="Google" id="ProtNLM"/>
    </source>
</evidence>
<dbReference type="EMBL" id="KN600387">
    <property type="protein sequence ID" value="KHJ80516.1"/>
    <property type="molecule type" value="Genomic_DNA"/>
</dbReference>
<protein>
    <recommendedName>
        <fullName evidence="4">Tetratricopeptide repeat protein</fullName>
    </recommendedName>
</protein>
<dbReference type="Proteomes" id="UP000053660">
    <property type="component" value="Unassembled WGS sequence"/>
</dbReference>
<sequence length="296" mass="34320">MLSDIFGDLVIEEEDARDRVQFCTPEQYTAEIHSAGWFLNPSSLKGRKDEEERELVNYRAAYAYHHGQYAEAVKEYKSLLNDFKHTRTHAVAVIDSLIRSALKVPSFPEDELLQYLREYEQSALDYGDQLQYLNAKKEVYCRISGEEAEKEFIDAVCLLCATVDLPEHWLAFEAKSGLKVGKNFHLGYNVRALMLLERHLSQARGFIVNVIKRKIKKLEEKLKSLNYSSDEIQEAWLRMGVDLLSVEEKLEMNEDLQRPAHDCRSKIGVYKTAEECQRILASFKNKFSWMFDGCDL</sequence>
<evidence type="ECO:0000313" key="3">
    <source>
        <dbReference type="Proteomes" id="UP000053660"/>
    </source>
</evidence>
<gene>
    <name evidence="2" type="ORF">OESDEN_19810</name>
</gene>
<keyword evidence="3" id="KW-1185">Reference proteome</keyword>
<dbReference type="OrthoDB" id="5823879at2759"/>
<feature type="coiled-coil region" evidence="1">
    <location>
        <begin position="208"/>
        <end position="235"/>
    </location>
</feature>
<keyword evidence="1" id="KW-0175">Coiled coil</keyword>
<organism evidence="2 3">
    <name type="scientific">Oesophagostomum dentatum</name>
    <name type="common">Nodular worm</name>
    <dbReference type="NCBI Taxonomy" id="61180"/>
    <lineage>
        <taxon>Eukaryota</taxon>
        <taxon>Metazoa</taxon>
        <taxon>Ecdysozoa</taxon>
        <taxon>Nematoda</taxon>
        <taxon>Chromadorea</taxon>
        <taxon>Rhabditida</taxon>
        <taxon>Rhabditina</taxon>
        <taxon>Rhabditomorpha</taxon>
        <taxon>Strongyloidea</taxon>
        <taxon>Strongylidae</taxon>
        <taxon>Oesophagostomum</taxon>
    </lineage>
</organism>
<dbReference type="AlphaFoldDB" id="A0A0B1S9D9"/>
<reference evidence="2 3" key="1">
    <citation type="submission" date="2014-03" db="EMBL/GenBank/DDBJ databases">
        <title>Draft genome of the hookworm Oesophagostomum dentatum.</title>
        <authorList>
            <person name="Mitreva M."/>
        </authorList>
    </citation>
    <scope>NUCLEOTIDE SEQUENCE [LARGE SCALE GENOMIC DNA]</scope>
    <source>
        <strain evidence="2 3">OD-Hann</strain>
    </source>
</reference>
<proteinExistence type="predicted"/>
<name>A0A0B1S9D9_OESDE</name>
<accession>A0A0B1S9D9</accession>
<evidence type="ECO:0000256" key="1">
    <source>
        <dbReference type="SAM" id="Coils"/>
    </source>
</evidence>
<evidence type="ECO:0000313" key="2">
    <source>
        <dbReference type="EMBL" id="KHJ80516.1"/>
    </source>
</evidence>